<dbReference type="InterPro" id="IPR011882">
    <property type="entry name" value="PaaC"/>
</dbReference>
<reference evidence="3" key="1">
    <citation type="journal article" date="2019" name="Int. J. Syst. Evol. Microbiol.">
        <title>The Global Catalogue of Microorganisms (GCM) 10K type strain sequencing project: providing services to taxonomists for standard genome sequencing and annotation.</title>
        <authorList>
            <consortium name="The Broad Institute Genomics Platform"/>
            <consortium name="The Broad Institute Genome Sequencing Center for Infectious Disease"/>
            <person name="Wu L."/>
            <person name="Ma J."/>
        </authorList>
    </citation>
    <scope>NUCLEOTIDE SEQUENCE [LARGE SCALE GENOMIC DNA]</scope>
    <source>
        <strain evidence="3">CGMCC 1.15772</strain>
    </source>
</reference>
<keyword evidence="2" id="KW-0560">Oxidoreductase</keyword>
<dbReference type="NCBIfam" id="TIGR02158">
    <property type="entry name" value="PA_CoA_Oxy3"/>
    <property type="match status" value="1"/>
</dbReference>
<gene>
    <name evidence="2" type="primary">paaC</name>
    <name evidence="2" type="ORF">ACFP81_09070</name>
</gene>
<dbReference type="RefSeq" id="WP_380083150.1">
    <property type="nucleotide sequence ID" value="NZ_JBHSWD010000001.1"/>
</dbReference>
<dbReference type="EC" id="1.14.13.149" evidence="2"/>
<dbReference type="InterPro" id="IPR009078">
    <property type="entry name" value="Ferritin-like_SF"/>
</dbReference>
<dbReference type="Proteomes" id="UP001596297">
    <property type="component" value="Unassembled WGS sequence"/>
</dbReference>
<evidence type="ECO:0000256" key="1">
    <source>
        <dbReference type="SAM" id="MobiDB-lite"/>
    </source>
</evidence>
<comment type="caution">
    <text evidence="2">The sequence shown here is derived from an EMBL/GenBank/DDBJ whole genome shotgun (WGS) entry which is preliminary data.</text>
</comment>
<evidence type="ECO:0000313" key="2">
    <source>
        <dbReference type="EMBL" id="MFC6592136.1"/>
    </source>
</evidence>
<dbReference type="EMBL" id="JBHSWD010000001">
    <property type="protein sequence ID" value="MFC6592136.1"/>
    <property type="molecule type" value="Genomic_DNA"/>
</dbReference>
<dbReference type="PANTHER" id="PTHR30458:SF0">
    <property type="entry name" value="1,2-PHENYLACETYL-COA EPOXIDASE, SUBUNIT C"/>
    <property type="match status" value="1"/>
</dbReference>
<sequence>MTATNVHPPSGQNQSGSLAGSIPQELQPALLAKLTALADDLIVLSHRNAEWTGHAPILEEDIALANIAQDQLGHASLYLTLLGELDGTDPDRHAYFRGAREYRNAQMMELPKGDWAFTMLRQYLVDAYEVLWFSGLKESRVTALADIAAKALREKKFHLQHTALWVERLALGTDESHRRMQDALNTLWLYVPQLFQPVEGEEALVAAGLTPDLGEIHGRWDSLVTPFLTDKCGLTLPTEPAPDLSREIHSEDLIYLLAEMQVVAREFRDVREW</sequence>
<protein>
    <submittedName>
        <fullName evidence="2">1,2-phenylacetyl-CoA epoxidase subunit PaaC</fullName>
        <ecNumber evidence="2">1.14.13.149</ecNumber>
    </submittedName>
</protein>
<organism evidence="2 3">
    <name type="scientific">Deinococcus lacus</name>
    <dbReference type="NCBI Taxonomy" id="392561"/>
    <lineage>
        <taxon>Bacteria</taxon>
        <taxon>Thermotogati</taxon>
        <taxon>Deinococcota</taxon>
        <taxon>Deinococci</taxon>
        <taxon>Deinococcales</taxon>
        <taxon>Deinococcaceae</taxon>
        <taxon>Deinococcus</taxon>
    </lineage>
</organism>
<keyword evidence="3" id="KW-1185">Reference proteome</keyword>
<dbReference type="PANTHER" id="PTHR30458">
    <property type="entry name" value="PHENYLACETIC ACID DEGRADATION PROTEIN PAA"/>
    <property type="match status" value="1"/>
</dbReference>
<dbReference type="GO" id="GO:0097266">
    <property type="term" value="F:phenylacetyl-CoA 1,2-epoxidase activity"/>
    <property type="evidence" value="ECO:0007669"/>
    <property type="project" value="UniProtKB-EC"/>
</dbReference>
<dbReference type="PIRSF" id="PIRSF037834">
    <property type="entry name" value="PA_CoA_Oase3"/>
    <property type="match status" value="1"/>
</dbReference>
<dbReference type="InterPro" id="IPR052703">
    <property type="entry name" value="Aromatic_CoA_ox/epox"/>
</dbReference>
<name>A0ABW1YCV1_9DEIO</name>
<accession>A0ABW1YCV1</accession>
<dbReference type="Pfam" id="PF05138">
    <property type="entry name" value="PaaA_PaaC"/>
    <property type="match status" value="1"/>
</dbReference>
<feature type="compositionally biased region" description="Polar residues" evidence="1">
    <location>
        <begin position="1"/>
        <end position="18"/>
    </location>
</feature>
<proteinExistence type="predicted"/>
<dbReference type="InterPro" id="IPR007814">
    <property type="entry name" value="PaaA_PaaC"/>
</dbReference>
<dbReference type="Gene3D" id="1.20.1260.10">
    <property type="match status" value="1"/>
</dbReference>
<dbReference type="InterPro" id="IPR012347">
    <property type="entry name" value="Ferritin-like"/>
</dbReference>
<feature type="region of interest" description="Disordered" evidence="1">
    <location>
        <begin position="1"/>
        <end position="20"/>
    </location>
</feature>
<evidence type="ECO:0000313" key="3">
    <source>
        <dbReference type="Proteomes" id="UP001596297"/>
    </source>
</evidence>
<dbReference type="SUPFAM" id="SSF47240">
    <property type="entry name" value="Ferritin-like"/>
    <property type="match status" value="1"/>
</dbReference>